<dbReference type="STRING" id="405444.ABB26_09940"/>
<dbReference type="OrthoDB" id="8660079at2"/>
<keyword evidence="2" id="KW-1185">Reference proteome</keyword>
<dbReference type="AlphaFoldDB" id="A0A0R0CCI6"/>
<dbReference type="EMBL" id="LDJI01000019">
    <property type="protein sequence ID" value="KRG63895.1"/>
    <property type="molecule type" value="Genomic_DNA"/>
</dbReference>
<organism evidence="1 2">
    <name type="scientific">Stenotrophomonas humi</name>
    <dbReference type="NCBI Taxonomy" id="405444"/>
    <lineage>
        <taxon>Bacteria</taxon>
        <taxon>Pseudomonadati</taxon>
        <taxon>Pseudomonadota</taxon>
        <taxon>Gammaproteobacteria</taxon>
        <taxon>Lysobacterales</taxon>
        <taxon>Lysobacteraceae</taxon>
        <taxon>Stenotrophomonas</taxon>
    </lineage>
</organism>
<dbReference type="Gene3D" id="1.10.530.10">
    <property type="match status" value="1"/>
</dbReference>
<name>A0A0R0CCI6_9GAMM</name>
<dbReference type="PATRIC" id="fig|405444.3.peg.1008"/>
<accession>A0A0R0CCI6</accession>
<dbReference type="HAMAP" id="MF_04109">
    <property type="entry name" value="ENDOLYSIN_LAMBDA"/>
    <property type="match status" value="1"/>
</dbReference>
<reference evidence="1 2" key="1">
    <citation type="submission" date="2015-05" db="EMBL/GenBank/DDBJ databases">
        <title>Genome sequencing and analysis of members of genus Stenotrophomonas.</title>
        <authorList>
            <person name="Patil P.P."/>
            <person name="Midha S."/>
            <person name="Patil P.B."/>
        </authorList>
    </citation>
    <scope>NUCLEOTIDE SEQUENCE [LARGE SCALE GENOMIC DNA]</scope>
    <source>
        <strain evidence="1 2">DSM 18929</strain>
    </source>
</reference>
<dbReference type="InterPro" id="IPR023346">
    <property type="entry name" value="Lysozyme-like_dom_sf"/>
</dbReference>
<dbReference type="GO" id="GO:0009253">
    <property type="term" value="P:peptidoglycan catabolic process"/>
    <property type="evidence" value="ECO:0007669"/>
    <property type="project" value="InterPro"/>
</dbReference>
<dbReference type="GO" id="GO:0044659">
    <property type="term" value="P:viral release from host cell by cytolysis"/>
    <property type="evidence" value="ECO:0007669"/>
    <property type="project" value="InterPro"/>
</dbReference>
<gene>
    <name evidence="1" type="ORF">ABB26_09940</name>
</gene>
<dbReference type="GO" id="GO:0003796">
    <property type="term" value="F:lysozyme activity"/>
    <property type="evidence" value="ECO:0007669"/>
    <property type="project" value="InterPro"/>
</dbReference>
<comment type="caution">
    <text evidence="1">The sequence shown here is derived from an EMBL/GenBank/DDBJ whole genome shotgun (WGS) entry which is preliminary data.</text>
</comment>
<evidence type="ECO:0000313" key="1">
    <source>
        <dbReference type="EMBL" id="KRG63895.1"/>
    </source>
</evidence>
<dbReference type="Proteomes" id="UP000050864">
    <property type="component" value="Unassembled WGS sequence"/>
</dbReference>
<dbReference type="InterPro" id="IPR034691">
    <property type="entry name" value="Endolysin_lambda_type"/>
</dbReference>
<protein>
    <submittedName>
        <fullName evidence="1">Lysozyme</fullName>
    </submittedName>
</protein>
<evidence type="ECO:0000313" key="2">
    <source>
        <dbReference type="Proteomes" id="UP000050864"/>
    </source>
</evidence>
<sequence>MAEISETAAGGRNVTAFLQMLAWSEGTDNGRQPTRDRGYDVIVGGQLFRSYADHPRVLVDLPKLGIQSTAAGRYQLLRRYYDAYRKTLNLRDFSPLSQDLIALQQIRERRALPLIQAGKITEAIAKVRNIWASLPGAGYGQHEQKLDRLLDVYRQAGGEVRD</sequence>
<dbReference type="CDD" id="cd00736">
    <property type="entry name" value="lambda_lys-like"/>
    <property type="match status" value="1"/>
</dbReference>
<dbReference type="SUPFAM" id="SSF53955">
    <property type="entry name" value="Lysozyme-like"/>
    <property type="match status" value="1"/>
</dbReference>
<dbReference type="RefSeq" id="WP_057633634.1">
    <property type="nucleotide sequence ID" value="NZ_LDJI01000019.1"/>
</dbReference>
<proteinExistence type="inferred from homology"/>